<name>A0A655AXG0_MYCTX</name>
<evidence type="ECO:0000313" key="2">
    <source>
        <dbReference type="Proteomes" id="UP000049023"/>
    </source>
</evidence>
<proteinExistence type="predicted"/>
<protein>
    <submittedName>
        <fullName evidence="1">Uncharacterized protein</fullName>
    </submittedName>
</protein>
<evidence type="ECO:0000313" key="1">
    <source>
        <dbReference type="EMBL" id="CKU42351.1"/>
    </source>
</evidence>
<sequence length="50" mass="6093">MSHLTIMLCFYFTIHVEVGAWIFCDIFFSSLDMLTEDIKHNGWRMEFDDW</sequence>
<dbReference type="EMBL" id="CNFU01002559">
    <property type="protein sequence ID" value="CKU42351.1"/>
    <property type="molecule type" value="Genomic_DNA"/>
</dbReference>
<organism evidence="1 2">
    <name type="scientific">Mycobacterium tuberculosis</name>
    <dbReference type="NCBI Taxonomy" id="1773"/>
    <lineage>
        <taxon>Bacteria</taxon>
        <taxon>Bacillati</taxon>
        <taxon>Actinomycetota</taxon>
        <taxon>Actinomycetes</taxon>
        <taxon>Mycobacteriales</taxon>
        <taxon>Mycobacteriaceae</taxon>
        <taxon>Mycobacterium</taxon>
        <taxon>Mycobacterium tuberculosis complex</taxon>
    </lineage>
</organism>
<dbReference type="AlphaFoldDB" id="A0A655AXG0"/>
<gene>
    <name evidence="1" type="ORF">ERS027661_05019</name>
</gene>
<reference evidence="1 2" key="1">
    <citation type="submission" date="2015-03" db="EMBL/GenBank/DDBJ databases">
        <authorList>
            <consortium name="Pathogen Informatics"/>
        </authorList>
    </citation>
    <scope>NUCLEOTIDE SEQUENCE [LARGE SCALE GENOMIC DNA]</scope>
    <source>
        <strain evidence="1 2">Bir 187</strain>
    </source>
</reference>
<dbReference type="Proteomes" id="UP000049023">
    <property type="component" value="Unassembled WGS sequence"/>
</dbReference>
<accession>A0A655AXG0</accession>